<accession>A0A643F219</accession>
<comment type="caution">
    <text evidence="1">The sequence shown here is derived from an EMBL/GenBank/DDBJ whole genome shotgun (WGS) entry which is preliminary data.</text>
</comment>
<protein>
    <submittedName>
        <fullName evidence="1">Uncharacterized protein</fullName>
    </submittedName>
</protein>
<reference evidence="1" key="1">
    <citation type="submission" date="2019-09" db="EMBL/GenBank/DDBJ databases">
        <title>Draft genome sequences of 48 bacterial type strains from the CCUG.</title>
        <authorList>
            <person name="Tunovic T."/>
            <person name="Pineiro-Iglesias B."/>
            <person name="Unosson C."/>
            <person name="Inganas E."/>
            <person name="Ohlen M."/>
            <person name="Cardew S."/>
            <person name="Jensie-Markopoulos S."/>
            <person name="Salva-Serra F."/>
            <person name="Jaen-Luchoro D."/>
            <person name="Karlsson R."/>
            <person name="Svensson-Stadler L."/>
            <person name="Chun J."/>
            <person name="Moore E."/>
        </authorList>
    </citation>
    <scope>NUCLEOTIDE SEQUENCE</scope>
    <source>
        <strain evidence="1">CCUG 50899</strain>
    </source>
</reference>
<dbReference type="RefSeq" id="WP_111786487.1">
    <property type="nucleotide sequence ID" value="NZ_JBHEEN010000012.1"/>
</dbReference>
<name>A0A643F219_9HYPH</name>
<evidence type="ECO:0000313" key="1">
    <source>
        <dbReference type="EMBL" id="KAB0571852.1"/>
    </source>
</evidence>
<dbReference type="AlphaFoldDB" id="A0A643F219"/>
<gene>
    <name evidence="1" type="ORF">F7Q93_09455</name>
</gene>
<organism evidence="1">
    <name type="scientific">Brucella pituitosa</name>
    <dbReference type="NCBI Taxonomy" id="571256"/>
    <lineage>
        <taxon>Bacteria</taxon>
        <taxon>Pseudomonadati</taxon>
        <taxon>Pseudomonadota</taxon>
        <taxon>Alphaproteobacteria</taxon>
        <taxon>Hyphomicrobiales</taxon>
        <taxon>Brucellaceae</taxon>
        <taxon>Brucella/Ochrobactrum group</taxon>
        <taxon>Brucella</taxon>
    </lineage>
</organism>
<sequence length="84" mass="9579">MTLPESQTVSEADLDATSLKTDVTTPNQAIPAGIKTYLELPPTSQNHRINIVCMQSITTDYYWLRKPFAIMQVSEYQTLYRIII</sequence>
<proteinExistence type="predicted"/>
<dbReference type="EMBL" id="VZPE01000003">
    <property type="protein sequence ID" value="KAB0571852.1"/>
    <property type="molecule type" value="Genomic_DNA"/>
</dbReference>